<proteinExistence type="predicted"/>
<feature type="chain" id="PRO_5009286328" description="Lipoprotein" evidence="1">
    <location>
        <begin position="25"/>
        <end position="250"/>
    </location>
</feature>
<accession>A0A1H5UL49</accession>
<gene>
    <name evidence="2" type="ORF">SAMN05421847_0817</name>
</gene>
<sequence>MKIKYLLPFAITLLTLLQSCSITAENTYHKDATSSMLMTMNMKEALDMLKNMGDSSTTKSPIDFSKYPKTWESLYTVEKNAAEKKGQQYDAVGDSAEVMKKVFTKQNLDENGEMNGFSLKYDHLANEELKILSKLNSKNKDPFSSVDFMEWDGKKLVIILDQLNPENLMKDSKSEGKEEMAQMKSMLQMFKMNYTNTIRFDQKIAKIEGKHDWISQKDDHTILLNIDLSKIIDPDSKLKNSDPKIIITTK</sequence>
<dbReference type="Proteomes" id="UP000236738">
    <property type="component" value="Unassembled WGS sequence"/>
</dbReference>
<name>A0A1H5UL49_9FLAO</name>
<dbReference type="OrthoDB" id="1241134at2"/>
<dbReference type="AlphaFoldDB" id="A0A1H5UL49"/>
<dbReference type="RefSeq" id="WP_103912801.1">
    <property type="nucleotide sequence ID" value="NZ_FNUS01000001.1"/>
</dbReference>
<feature type="signal peptide" evidence="1">
    <location>
        <begin position="1"/>
        <end position="24"/>
    </location>
</feature>
<evidence type="ECO:0000313" key="2">
    <source>
        <dbReference type="EMBL" id="SEF75158.1"/>
    </source>
</evidence>
<dbReference type="EMBL" id="FNUS01000001">
    <property type="protein sequence ID" value="SEF75158.1"/>
    <property type="molecule type" value="Genomic_DNA"/>
</dbReference>
<organism evidence="2 3">
    <name type="scientific">Halpernia humi</name>
    <dbReference type="NCBI Taxonomy" id="493375"/>
    <lineage>
        <taxon>Bacteria</taxon>
        <taxon>Pseudomonadati</taxon>
        <taxon>Bacteroidota</taxon>
        <taxon>Flavobacteriia</taxon>
        <taxon>Flavobacteriales</taxon>
        <taxon>Weeksellaceae</taxon>
        <taxon>Chryseobacterium group</taxon>
        <taxon>Halpernia</taxon>
    </lineage>
</organism>
<protein>
    <recommendedName>
        <fullName evidence="4">Lipoprotein</fullName>
    </recommendedName>
</protein>
<keyword evidence="3" id="KW-1185">Reference proteome</keyword>
<keyword evidence="1" id="KW-0732">Signal</keyword>
<reference evidence="3" key="1">
    <citation type="submission" date="2016-10" db="EMBL/GenBank/DDBJ databases">
        <authorList>
            <person name="Varghese N."/>
            <person name="Submissions S."/>
        </authorList>
    </citation>
    <scope>NUCLEOTIDE SEQUENCE [LARGE SCALE GENOMIC DNA]</scope>
    <source>
        <strain evidence="3">DSM 21580</strain>
    </source>
</reference>
<evidence type="ECO:0000256" key="1">
    <source>
        <dbReference type="SAM" id="SignalP"/>
    </source>
</evidence>
<evidence type="ECO:0000313" key="3">
    <source>
        <dbReference type="Proteomes" id="UP000236738"/>
    </source>
</evidence>
<evidence type="ECO:0008006" key="4">
    <source>
        <dbReference type="Google" id="ProtNLM"/>
    </source>
</evidence>
<dbReference type="PROSITE" id="PS51257">
    <property type="entry name" value="PROKAR_LIPOPROTEIN"/>
    <property type="match status" value="1"/>
</dbReference>